<dbReference type="SUPFAM" id="SSF49299">
    <property type="entry name" value="PKD domain"/>
    <property type="match status" value="1"/>
</dbReference>
<keyword evidence="1" id="KW-0732">Signal</keyword>
<gene>
    <name evidence="3" type="ORF">MUN68_012535</name>
</gene>
<dbReference type="Gene3D" id="2.60.120.260">
    <property type="entry name" value="Galactose-binding domain-like"/>
    <property type="match status" value="1"/>
</dbReference>
<evidence type="ECO:0000313" key="3">
    <source>
        <dbReference type="EMBL" id="WCO00890.1"/>
    </source>
</evidence>
<feature type="domain" description="PKD" evidence="2">
    <location>
        <begin position="70"/>
        <end position="130"/>
    </location>
</feature>
<dbReference type="RefSeq" id="WP_249995882.1">
    <property type="nucleotide sequence ID" value="NZ_CP116221.1"/>
</dbReference>
<reference evidence="3 4" key="1">
    <citation type="submission" date="2023-01" db="EMBL/GenBank/DDBJ databases">
        <title>Psychroserpens ponticola sp. nov., isolated from seawater.</title>
        <authorList>
            <person name="Kristyanto S."/>
            <person name="Jung J."/>
            <person name="Kim J.M."/>
            <person name="Jeon C.O."/>
        </authorList>
    </citation>
    <scope>NUCLEOTIDE SEQUENCE [LARGE SCALE GENOMIC DNA]</scope>
    <source>
        <strain evidence="3 4">MSW6</strain>
    </source>
</reference>
<sequence>MKKFLTKSIYRASMFIVLLALSQSCSDLDKYEPLGANSIADATPPSADFSFSQGVGQNEEWKDYTFANLSSNAITYLWEFDDNTTSSDSDAEKTYPGEGMYSVTLTATDGNGVSSTVTKTLEIVEPEVPDVLIPEILEPGFDNGDAGDDPVEIDSRAVWRNSDLGGVLQITGSSGYHDGNYGGKLPESADRIGYQEIGDFTPNTDYVLSFRYRLKDDVSDMFGVLNVLMVKPTTDPADVAANTVASVSFSEDVVGTSELATGTLSFNSGTNTTLAIYFFNELDEAYIDTFTLAADD</sequence>
<evidence type="ECO:0000256" key="1">
    <source>
        <dbReference type="SAM" id="SignalP"/>
    </source>
</evidence>
<dbReference type="InterPro" id="IPR013783">
    <property type="entry name" value="Ig-like_fold"/>
</dbReference>
<proteinExistence type="predicted"/>
<protein>
    <submittedName>
        <fullName evidence="3">PKD domain-containing protein</fullName>
    </submittedName>
</protein>
<feature type="chain" id="PRO_5045937029" evidence="1">
    <location>
        <begin position="23"/>
        <end position="296"/>
    </location>
</feature>
<dbReference type="SMART" id="SM00089">
    <property type="entry name" value="PKD"/>
    <property type="match status" value="1"/>
</dbReference>
<dbReference type="PROSITE" id="PS50093">
    <property type="entry name" value="PKD"/>
    <property type="match status" value="1"/>
</dbReference>
<dbReference type="CDD" id="cd00146">
    <property type="entry name" value="PKD"/>
    <property type="match status" value="1"/>
</dbReference>
<dbReference type="Pfam" id="PF18911">
    <property type="entry name" value="PKD_4"/>
    <property type="match status" value="1"/>
</dbReference>
<dbReference type="Gene3D" id="2.60.40.10">
    <property type="entry name" value="Immunoglobulins"/>
    <property type="match status" value="1"/>
</dbReference>
<organism evidence="3 4">
    <name type="scientific">Psychroserpens ponticola</name>
    <dbReference type="NCBI Taxonomy" id="2932268"/>
    <lineage>
        <taxon>Bacteria</taxon>
        <taxon>Pseudomonadati</taxon>
        <taxon>Bacteroidota</taxon>
        <taxon>Flavobacteriia</taxon>
        <taxon>Flavobacteriales</taxon>
        <taxon>Flavobacteriaceae</taxon>
        <taxon>Psychroserpens</taxon>
    </lineage>
</organism>
<keyword evidence="4" id="KW-1185">Reference proteome</keyword>
<evidence type="ECO:0000313" key="4">
    <source>
        <dbReference type="Proteomes" id="UP001202717"/>
    </source>
</evidence>
<feature type="signal peptide" evidence="1">
    <location>
        <begin position="1"/>
        <end position="22"/>
    </location>
</feature>
<dbReference type="PROSITE" id="PS51257">
    <property type="entry name" value="PROKAR_LIPOPROTEIN"/>
    <property type="match status" value="1"/>
</dbReference>
<name>A0ABY7RW19_9FLAO</name>
<dbReference type="InterPro" id="IPR000601">
    <property type="entry name" value="PKD_dom"/>
</dbReference>
<dbReference type="InterPro" id="IPR035986">
    <property type="entry name" value="PKD_dom_sf"/>
</dbReference>
<dbReference type="Proteomes" id="UP001202717">
    <property type="component" value="Chromosome"/>
</dbReference>
<dbReference type="EMBL" id="CP116221">
    <property type="protein sequence ID" value="WCO00890.1"/>
    <property type="molecule type" value="Genomic_DNA"/>
</dbReference>
<dbReference type="InterPro" id="IPR022409">
    <property type="entry name" value="PKD/Chitinase_dom"/>
</dbReference>
<accession>A0ABY7RW19</accession>
<evidence type="ECO:0000259" key="2">
    <source>
        <dbReference type="PROSITE" id="PS50093"/>
    </source>
</evidence>